<dbReference type="EMBL" id="VLPK01000001">
    <property type="protein sequence ID" value="TSJ44462.1"/>
    <property type="molecule type" value="Genomic_DNA"/>
</dbReference>
<protein>
    <submittedName>
        <fullName evidence="2">BLUF domain-containing protein</fullName>
    </submittedName>
</protein>
<name>A0A556MX54_9SPHI</name>
<feature type="domain" description="BLUF" evidence="1">
    <location>
        <begin position="2"/>
        <end position="101"/>
    </location>
</feature>
<dbReference type="SUPFAM" id="SSF54975">
    <property type="entry name" value="Acylphosphatase/BLUF domain-like"/>
    <property type="match status" value="1"/>
</dbReference>
<gene>
    <name evidence="2" type="ORF">FO440_09865</name>
</gene>
<dbReference type="RefSeq" id="WP_144248023.1">
    <property type="nucleotide sequence ID" value="NZ_VLPK01000001.1"/>
</dbReference>
<comment type="caution">
    <text evidence="2">The sequence shown here is derived from an EMBL/GenBank/DDBJ whole genome shotgun (WGS) entry which is preliminary data.</text>
</comment>
<evidence type="ECO:0000313" key="3">
    <source>
        <dbReference type="Proteomes" id="UP000318733"/>
    </source>
</evidence>
<dbReference type="Gene3D" id="3.30.70.100">
    <property type="match status" value="1"/>
</dbReference>
<organism evidence="2 3">
    <name type="scientific">Mucilaginibacter corticis</name>
    <dbReference type="NCBI Taxonomy" id="2597670"/>
    <lineage>
        <taxon>Bacteria</taxon>
        <taxon>Pseudomonadati</taxon>
        <taxon>Bacteroidota</taxon>
        <taxon>Sphingobacteriia</taxon>
        <taxon>Sphingobacteriales</taxon>
        <taxon>Sphingobacteriaceae</taxon>
        <taxon>Mucilaginibacter</taxon>
    </lineage>
</organism>
<evidence type="ECO:0000313" key="2">
    <source>
        <dbReference type="EMBL" id="TSJ44462.1"/>
    </source>
</evidence>
<reference evidence="2 3" key="1">
    <citation type="submission" date="2019-07" db="EMBL/GenBank/DDBJ databases">
        <authorList>
            <person name="Huq M.A."/>
        </authorList>
    </citation>
    <scope>NUCLEOTIDE SEQUENCE [LARGE SCALE GENOMIC DNA]</scope>
    <source>
        <strain evidence="2 3">MAH-19</strain>
    </source>
</reference>
<keyword evidence="3" id="KW-1185">Reference proteome</keyword>
<dbReference type="OrthoDB" id="1122028at2"/>
<dbReference type="PROSITE" id="PS50925">
    <property type="entry name" value="BLUF"/>
    <property type="match status" value="1"/>
</dbReference>
<evidence type="ECO:0000259" key="1">
    <source>
        <dbReference type="PROSITE" id="PS50925"/>
    </source>
</evidence>
<dbReference type="SMART" id="SM01034">
    <property type="entry name" value="BLUF"/>
    <property type="match status" value="1"/>
</dbReference>
<dbReference type="Pfam" id="PF04940">
    <property type="entry name" value="BLUF"/>
    <property type="match status" value="1"/>
</dbReference>
<proteinExistence type="predicted"/>
<dbReference type="InterPro" id="IPR036046">
    <property type="entry name" value="Acylphosphatase-like_dom_sf"/>
</dbReference>
<dbReference type="Proteomes" id="UP000318733">
    <property type="component" value="Unassembled WGS sequence"/>
</dbReference>
<accession>A0A556MX54</accession>
<dbReference type="GO" id="GO:0071949">
    <property type="term" value="F:FAD binding"/>
    <property type="evidence" value="ECO:0007669"/>
    <property type="project" value="InterPro"/>
</dbReference>
<dbReference type="InterPro" id="IPR007024">
    <property type="entry name" value="BLUF_domain"/>
</dbReference>
<dbReference type="AlphaFoldDB" id="A0A556MX54"/>
<dbReference type="GO" id="GO:0009882">
    <property type="term" value="F:blue light photoreceptor activity"/>
    <property type="evidence" value="ECO:0007669"/>
    <property type="project" value="InterPro"/>
</dbReference>
<sequence>MLFSLIYMSKACGPMDHGALHQLLETARAYNHDHGITGMLLYNKMGQATDDAGRFIQVLEGVRPEVLTLFEKIKTDDRHLKVKLLYQTEIRERSFRDWSMGFAALTEETAAGFPGYFELNDDFLLEKPKEQFDMAMIFLRSFYQLSGR</sequence>